<feature type="region of interest" description="Disordered" evidence="1">
    <location>
        <begin position="123"/>
        <end position="146"/>
    </location>
</feature>
<gene>
    <name evidence="2" type="ORF">FHS00_001040</name>
</gene>
<dbReference type="EMBL" id="JACIBX010000002">
    <property type="protein sequence ID" value="MBB3711478.1"/>
    <property type="molecule type" value="Genomic_DNA"/>
</dbReference>
<dbReference type="InterPro" id="IPR007922">
    <property type="entry name" value="DciA-like"/>
</dbReference>
<evidence type="ECO:0000313" key="3">
    <source>
        <dbReference type="Proteomes" id="UP000576152"/>
    </source>
</evidence>
<evidence type="ECO:0000256" key="1">
    <source>
        <dbReference type="SAM" id="MobiDB-lite"/>
    </source>
</evidence>
<evidence type="ECO:0008006" key="4">
    <source>
        <dbReference type="Google" id="ProtNLM"/>
    </source>
</evidence>
<name>A0ABR6HLZ2_9RHOB</name>
<evidence type="ECO:0000313" key="2">
    <source>
        <dbReference type="EMBL" id="MBB3711478.1"/>
    </source>
</evidence>
<reference evidence="2 3" key="1">
    <citation type="submission" date="2020-08" db="EMBL/GenBank/DDBJ databases">
        <title>Genomic Encyclopedia of Type Strains, Phase III (KMG-III): the genomes of soil and plant-associated and newly described type strains.</title>
        <authorList>
            <person name="Whitman W."/>
        </authorList>
    </citation>
    <scope>NUCLEOTIDE SEQUENCE [LARGE SCALE GENOMIC DNA]</scope>
    <source>
        <strain evidence="2 3">CECT 8572</strain>
    </source>
</reference>
<proteinExistence type="predicted"/>
<sequence length="169" mass="18037">MKQRRHSTTRGFAQASGLLQSRIRSASEARGFAVTRLLTHWAEIVGADTARIARPVKIGYGRDGLGATLTLLTTGAHAPMLSMQAESIRERVNACYGYRAISKVRITQTAPTGFAEGQAEFAPAPQAAPVAPDPEVKARAARTAEGVGDTELRLALEALAANVLSKRRN</sequence>
<dbReference type="InterPro" id="IPR010593">
    <property type="entry name" value="DUF1159"/>
</dbReference>
<organism evidence="2 3">
    <name type="scientific">Limimaricola variabilis</name>
    <dbReference type="NCBI Taxonomy" id="1492771"/>
    <lineage>
        <taxon>Bacteria</taxon>
        <taxon>Pseudomonadati</taxon>
        <taxon>Pseudomonadota</taxon>
        <taxon>Alphaproteobacteria</taxon>
        <taxon>Rhodobacterales</taxon>
        <taxon>Paracoccaceae</taxon>
        <taxon>Limimaricola</taxon>
    </lineage>
</organism>
<keyword evidence="3" id="KW-1185">Reference proteome</keyword>
<dbReference type="Proteomes" id="UP000576152">
    <property type="component" value="Unassembled WGS sequence"/>
</dbReference>
<dbReference type="Pfam" id="PF05258">
    <property type="entry name" value="DciA"/>
    <property type="match status" value="1"/>
</dbReference>
<comment type="caution">
    <text evidence="2">The sequence shown here is derived from an EMBL/GenBank/DDBJ whole genome shotgun (WGS) entry which is preliminary data.</text>
</comment>
<protein>
    <recommendedName>
        <fullName evidence="4">DUF721 domain-containing protein</fullName>
    </recommendedName>
</protein>
<accession>A0ABR6HLZ2</accession>
<dbReference type="PIRSF" id="PIRSF032064">
    <property type="entry name" value="UCP032064"/>
    <property type="match status" value="1"/>
</dbReference>
<dbReference type="RefSeq" id="WP_183470494.1">
    <property type="nucleotide sequence ID" value="NZ_CP139691.1"/>
</dbReference>